<gene>
    <name evidence="1" type="ORF">DBV15_05438</name>
</gene>
<keyword evidence="2" id="KW-1185">Reference proteome</keyword>
<dbReference type="EMBL" id="QBLH01002936">
    <property type="protein sequence ID" value="TGZ46150.1"/>
    <property type="molecule type" value="Genomic_DNA"/>
</dbReference>
<dbReference type="Proteomes" id="UP000310200">
    <property type="component" value="Unassembled WGS sequence"/>
</dbReference>
<name>A0A4S2KAU0_9HYME</name>
<evidence type="ECO:0000313" key="1">
    <source>
        <dbReference type="EMBL" id="TGZ46150.1"/>
    </source>
</evidence>
<proteinExistence type="predicted"/>
<accession>A0A4S2KAU0</accession>
<evidence type="ECO:0000313" key="2">
    <source>
        <dbReference type="Proteomes" id="UP000310200"/>
    </source>
</evidence>
<reference evidence="1 2" key="1">
    <citation type="journal article" date="2019" name="Philos. Trans. R. Soc. Lond., B, Biol. Sci.">
        <title>Ant behaviour and brain gene expression of defending hosts depend on the ecological success of the intruding social parasite.</title>
        <authorList>
            <person name="Kaur R."/>
            <person name="Stoldt M."/>
            <person name="Jongepier E."/>
            <person name="Feldmeyer B."/>
            <person name="Menzel F."/>
            <person name="Bornberg-Bauer E."/>
            <person name="Foitzik S."/>
        </authorList>
    </citation>
    <scope>NUCLEOTIDE SEQUENCE [LARGE SCALE GENOMIC DNA]</scope>
    <source>
        <tissue evidence="1">Whole body</tissue>
    </source>
</reference>
<protein>
    <submittedName>
        <fullName evidence="1">Uncharacterized protein</fullName>
    </submittedName>
</protein>
<sequence>MALYSNLVLQRSVELELSSLVRERSVAADAMPIERRAAIDRRARATLDEKSTRGRGSGTSTKGLYTEGFFSMTRARYVSCSNEMVYRRLPGDAIRLIAGGIKEAKGHGLREVCGGGRGNESCEHYRSSVYPSYWQLAPDSDGPSDLDQQSSIGNAEIKYGSETTTMFRQKERFLRTSLLRCESVGGCKCRYVGGRKQVYNPAGIMQRAGKRSADSRITLATVAGAGLRVDRKRKGESGVYLATDLTGTRPYFRFGPKVAYSVNPGNIEIARLEVRGWSRKWCRVGFPREDGFAPSRMVFVPVTFVPRG</sequence>
<comment type="caution">
    <text evidence="1">The sequence shown here is derived from an EMBL/GenBank/DDBJ whole genome shotgun (WGS) entry which is preliminary data.</text>
</comment>
<organism evidence="1 2">
    <name type="scientific">Temnothorax longispinosus</name>
    <dbReference type="NCBI Taxonomy" id="300112"/>
    <lineage>
        <taxon>Eukaryota</taxon>
        <taxon>Metazoa</taxon>
        <taxon>Ecdysozoa</taxon>
        <taxon>Arthropoda</taxon>
        <taxon>Hexapoda</taxon>
        <taxon>Insecta</taxon>
        <taxon>Pterygota</taxon>
        <taxon>Neoptera</taxon>
        <taxon>Endopterygota</taxon>
        <taxon>Hymenoptera</taxon>
        <taxon>Apocrita</taxon>
        <taxon>Aculeata</taxon>
        <taxon>Formicoidea</taxon>
        <taxon>Formicidae</taxon>
        <taxon>Myrmicinae</taxon>
        <taxon>Temnothorax</taxon>
    </lineage>
</organism>
<dbReference type="AlphaFoldDB" id="A0A4S2KAU0"/>